<dbReference type="PANTHER" id="PTHR38686:SF1">
    <property type="entry name" value="APOLIPOPROTEIN N-ACYLTRANSFERASE"/>
    <property type="match status" value="1"/>
</dbReference>
<keyword evidence="11" id="KW-1185">Reference proteome</keyword>
<reference evidence="11" key="1">
    <citation type="journal article" date="2019" name="Int. J. Syst. Evol. Microbiol.">
        <title>The Global Catalogue of Microorganisms (GCM) 10K type strain sequencing project: providing services to taxonomists for standard genome sequencing and annotation.</title>
        <authorList>
            <consortium name="The Broad Institute Genomics Platform"/>
            <consortium name="The Broad Institute Genome Sequencing Center for Infectious Disease"/>
            <person name="Wu L."/>
            <person name="Ma J."/>
        </authorList>
    </citation>
    <scope>NUCLEOTIDE SEQUENCE [LARGE SCALE GENOMIC DNA]</scope>
    <source>
        <strain evidence="11">JCM 16902</strain>
    </source>
</reference>
<evidence type="ECO:0000259" key="9">
    <source>
        <dbReference type="PROSITE" id="PS50263"/>
    </source>
</evidence>
<evidence type="ECO:0000256" key="6">
    <source>
        <dbReference type="ARBA" id="ARBA00023136"/>
    </source>
</evidence>
<keyword evidence="7 8" id="KW-0012">Acyltransferase</keyword>
<dbReference type="Proteomes" id="UP001501074">
    <property type="component" value="Unassembled WGS sequence"/>
</dbReference>
<dbReference type="HAMAP" id="MF_01148">
    <property type="entry name" value="Lnt"/>
    <property type="match status" value="1"/>
</dbReference>
<dbReference type="InterPro" id="IPR036526">
    <property type="entry name" value="C-N_Hydrolase_sf"/>
</dbReference>
<evidence type="ECO:0000256" key="5">
    <source>
        <dbReference type="ARBA" id="ARBA00022989"/>
    </source>
</evidence>
<keyword evidence="3 8" id="KW-0808">Transferase</keyword>
<organism evidence="10 11">
    <name type="scientific">Kineosporia mesophila</name>
    <dbReference type="NCBI Taxonomy" id="566012"/>
    <lineage>
        <taxon>Bacteria</taxon>
        <taxon>Bacillati</taxon>
        <taxon>Actinomycetota</taxon>
        <taxon>Actinomycetes</taxon>
        <taxon>Kineosporiales</taxon>
        <taxon>Kineosporiaceae</taxon>
        <taxon>Kineosporia</taxon>
    </lineage>
</organism>
<name>A0ABP6ZN11_9ACTN</name>
<comment type="similarity">
    <text evidence="8">Belongs to the CN hydrolase family. Apolipoprotein N-acyltransferase subfamily.</text>
</comment>
<dbReference type="RefSeq" id="WP_269326705.1">
    <property type="nucleotide sequence ID" value="NZ_BAAAZO010000004.1"/>
</dbReference>
<feature type="transmembrane region" description="Helical" evidence="8">
    <location>
        <begin position="199"/>
        <end position="228"/>
    </location>
</feature>
<dbReference type="InterPro" id="IPR004563">
    <property type="entry name" value="Apolipo_AcylTrfase"/>
</dbReference>
<dbReference type="InterPro" id="IPR045378">
    <property type="entry name" value="LNT_N"/>
</dbReference>
<feature type="transmembrane region" description="Helical" evidence="8">
    <location>
        <begin position="240"/>
        <end position="262"/>
    </location>
</feature>
<evidence type="ECO:0000256" key="7">
    <source>
        <dbReference type="ARBA" id="ARBA00023315"/>
    </source>
</evidence>
<dbReference type="EMBL" id="BAAAZO010000004">
    <property type="protein sequence ID" value="GAA3612980.1"/>
    <property type="molecule type" value="Genomic_DNA"/>
</dbReference>
<comment type="pathway">
    <text evidence="8">Protein modification; lipoprotein biosynthesis (N-acyl transfer).</text>
</comment>
<keyword evidence="5 8" id="KW-1133">Transmembrane helix</keyword>
<dbReference type="SUPFAM" id="SSF56317">
    <property type="entry name" value="Carbon-nitrogen hydrolase"/>
    <property type="match status" value="1"/>
</dbReference>
<evidence type="ECO:0000313" key="10">
    <source>
        <dbReference type="EMBL" id="GAA3612980.1"/>
    </source>
</evidence>
<dbReference type="NCBIfam" id="TIGR00546">
    <property type="entry name" value="lnt"/>
    <property type="match status" value="1"/>
</dbReference>
<feature type="transmembrane region" description="Helical" evidence="8">
    <location>
        <begin position="68"/>
        <end position="94"/>
    </location>
</feature>
<feature type="transmembrane region" description="Helical" evidence="8">
    <location>
        <begin position="101"/>
        <end position="121"/>
    </location>
</feature>
<gene>
    <name evidence="8 10" type="primary">lnt</name>
    <name evidence="10" type="ORF">GCM10022223_31430</name>
</gene>
<dbReference type="InterPro" id="IPR003010">
    <property type="entry name" value="C-N_Hydrolase"/>
</dbReference>
<feature type="domain" description="CN hydrolase" evidence="9">
    <location>
        <begin position="270"/>
        <end position="535"/>
    </location>
</feature>
<evidence type="ECO:0000313" key="11">
    <source>
        <dbReference type="Proteomes" id="UP001501074"/>
    </source>
</evidence>
<dbReference type="EC" id="2.3.1.269" evidence="8"/>
<sequence length="573" mass="60068">MSDSAVVEPGVGTNLGREAGIAHPVKARARRGPVTRLRQAGPALAASLRTSSGRLAWARLLLAGVSGYVLHLAFPGIGIWPLAPVGVAGLAVATRGVSGRFGALLGFVFGLVFFLRLIPWIGIYVGALPWVALSITEALYVAAMGALLPRVWRARGGLPGLLLASGGLWVAQEAVRGRWPFGGFPWGRLAFSQSDAPTAPLASIGGAPLVSFAVAVAGTLLAWAVVKAGPVLRSRAVRQLALPALGVALALAVMGLGTLIPLPTEGDSTTRVAAVQGNVPRAGLDFNSQRRAVLDNHVNATMQLAQKVATGEAEPPDVVLWPENASDIDPYINADAAAEISAATDAIGVPILIGAVVQGPGDYVSNTGIVWRPDEGAGTGDDSTYVKRHPAPFGEYMPYRDFFRLFSSKVDLISKDFVSGDKLRDNPVGVMRMGTEGQVRVGDVICFEVAYDSLVRDSVKAGATMLAVQTNNATFGYTDESVQQLAQSQLRAIESGRTVVNISTVGVSGIILPDGTVVARSGHYTQDVLEATVPLRTELTIATRVGEWPEWILTALALGLVLGTALSRREKTS</sequence>
<comment type="catalytic activity">
    <reaction evidence="8">
        <text>N-terminal S-1,2-diacyl-sn-glyceryl-L-cysteinyl-[lipoprotein] + a glycerophospholipid = N-acyl-S-1,2-diacyl-sn-glyceryl-L-cysteinyl-[lipoprotein] + a 2-acyl-sn-glycero-3-phospholipid + H(+)</text>
        <dbReference type="Rhea" id="RHEA:48228"/>
        <dbReference type="Rhea" id="RHEA-COMP:14681"/>
        <dbReference type="Rhea" id="RHEA-COMP:14684"/>
        <dbReference type="ChEBI" id="CHEBI:15378"/>
        <dbReference type="ChEBI" id="CHEBI:136912"/>
        <dbReference type="ChEBI" id="CHEBI:140656"/>
        <dbReference type="ChEBI" id="CHEBI:140657"/>
        <dbReference type="ChEBI" id="CHEBI:140660"/>
        <dbReference type="EC" id="2.3.1.269"/>
    </reaction>
</comment>
<evidence type="ECO:0000256" key="4">
    <source>
        <dbReference type="ARBA" id="ARBA00022692"/>
    </source>
</evidence>
<dbReference type="PROSITE" id="PS50263">
    <property type="entry name" value="CN_HYDROLASE"/>
    <property type="match status" value="1"/>
</dbReference>
<dbReference type="Pfam" id="PF20154">
    <property type="entry name" value="LNT_N"/>
    <property type="match status" value="1"/>
</dbReference>
<dbReference type="CDD" id="cd07571">
    <property type="entry name" value="ALP_N-acyl_transferase"/>
    <property type="match status" value="1"/>
</dbReference>
<proteinExistence type="inferred from homology"/>
<dbReference type="PANTHER" id="PTHR38686">
    <property type="entry name" value="APOLIPOPROTEIN N-ACYLTRANSFERASE"/>
    <property type="match status" value="1"/>
</dbReference>
<accession>A0ABP6ZN11</accession>
<comment type="caution">
    <text evidence="10">The sequence shown here is derived from an EMBL/GenBank/DDBJ whole genome shotgun (WGS) entry which is preliminary data.</text>
</comment>
<evidence type="ECO:0000256" key="3">
    <source>
        <dbReference type="ARBA" id="ARBA00022679"/>
    </source>
</evidence>
<keyword evidence="6 8" id="KW-0472">Membrane</keyword>
<evidence type="ECO:0000256" key="2">
    <source>
        <dbReference type="ARBA" id="ARBA00022475"/>
    </source>
</evidence>
<dbReference type="Gene3D" id="3.60.110.10">
    <property type="entry name" value="Carbon-nitrogen hydrolase"/>
    <property type="match status" value="1"/>
</dbReference>
<dbReference type="Pfam" id="PF00795">
    <property type="entry name" value="CN_hydrolase"/>
    <property type="match status" value="1"/>
</dbReference>
<feature type="transmembrane region" description="Helical" evidence="8">
    <location>
        <begin position="160"/>
        <end position="179"/>
    </location>
</feature>
<evidence type="ECO:0000256" key="8">
    <source>
        <dbReference type="HAMAP-Rule" id="MF_01148"/>
    </source>
</evidence>
<evidence type="ECO:0000256" key="1">
    <source>
        <dbReference type="ARBA" id="ARBA00004651"/>
    </source>
</evidence>
<protein>
    <recommendedName>
        <fullName evidence="8">Apolipoprotein N-acyltransferase</fullName>
        <shortName evidence="8">ALP N-acyltransferase</shortName>
        <ecNumber evidence="8">2.3.1.269</ecNumber>
    </recommendedName>
</protein>
<comment type="function">
    <text evidence="8">Catalyzes the phospholipid dependent N-acylation of the N-terminal cysteine of apolipoprotein, the last step in lipoprotein maturation.</text>
</comment>
<keyword evidence="2 8" id="KW-1003">Cell membrane</keyword>
<keyword evidence="4 8" id="KW-0812">Transmembrane</keyword>
<comment type="subcellular location">
    <subcellularLocation>
        <location evidence="1 8">Cell membrane</location>
        <topology evidence="1 8">Multi-pass membrane protein</topology>
    </subcellularLocation>
</comment>
<feature type="transmembrane region" description="Helical" evidence="8">
    <location>
        <begin position="127"/>
        <end position="148"/>
    </location>
</feature>